<evidence type="ECO:0000313" key="1">
    <source>
        <dbReference type="EMBL" id="KKK66540.1"/>
    </source>
</evidence>
<feature type="non-terminal residue" evidence="1">
    <location>
        <position position="1"/>
    </location>
</feature>
<dbReference type="EMBL" id="LAZR01060029">
    <property type="protein sequence ID" value="KKK66540.1"/>
    <property type="molecule type" value="Genomic_DNA"/>
</dbReference>
<proteinExistence type="predicted"/>
<organism evidence="1">
    <name type="scientific">marine sediment metagenome</name>
    <dbReference type="NCBI Taxonomy" id="412755"/>
    <lineage>
        <taxon>unclassified sequences</taxon>
        <taxon>metagenomes</taxon>
        <taxon>ecological metagenomes</taxon>
    </lineage>
</organism>
<accession>A0A0F8XZ22</accession>
<reference evidence="1" key="1">
    <citation type="journal article" date="2015" name="Nature">
        <title>Complex archaea that bridge the gap between prokaryotes and eukaryotes.</title>
        <authorList>
            <person name="Spang A."/>
            <person name="Saw J.H."/>
            <person name="Jorgensen S.L."/>
            <person name="Zaremba-Niedzwiedzka K."/>
            <person name="Martijn J."/>
            <person name="Lind A.E."/>
            <person name="van Eijk R."/>
            <person name="Schleper C."/>
            <person name="Guy L."/>
            <person name="Ettema T.J."/>
        </authorList>
    </citation>
    <scope>NUCLEOTIDE SEQUENCE</scope>
</reference>
<dbReference type="AlphaFoldDB" id="A0A0F8XZ22"/>
<protein>
    <submittedName>
        <fullName evidence="1">Uncharacterized protein</fullName>
    </submittedName>
</protein>
<comment type="caution">
    <text evidence="1">The sequence shown here is derived from an EMBL/GenBank/DDBJ whole genome shotgun (WGS) entry which is preliminary data.</text>
</comment>
<gene>
    <name evidence="1" type="ORF">LCGC14_2963100</name>
</gene>
<sequence>DIFSETGYIISGVSLTKDENSGNVSSLELILPQAYSLEFPSSFPWEG</sequence>
<name>A0A0F8XZ22_9ZZZZ</name>